<name>A0ABN9ZR66_PIPNA</name>
<evidence type="ECO:0000256" key="2">
    <source>
        <dbReference type="SAM" id="SignalP"/>
    </source>
</evidence>
<proteinExistence type="predicted"/>
<sequence>MLRLRLGMLRFGLRMLRFGLRLRMLRGLGLLRLGLLQLLLLPPAAPAAARERVRVLRGQPKVSVLQQHPESRLLRRLLRPRRPRSSLSRATRQSESGPPPGQPPRLRLLSLCGIPAWGSPSSQAPIKLSAPGCPGIHPVLGPTKLPECVIFLPGTLRATVDSTACMDTALCCLHRLPHSRCSINAY</sequence>
<organism evidence="3 4">
    <name type="scientific">Pipistrellus nathusii</name>
    <name type="common">Nathusius' pipistrelle</name>
    <dbReference type="NCBI Taxonomy" id="59473"/>
    <lineage>
        <taxon>Eukaryota</taxon>
        <taxon>Metazoa</taxon>
        <taxon>Chordata</taxon>
        <taxon>Craniata</taxon>
        <taxon>Vertebrata</taxon>
        <taxon>Euteleostomi</taxon>
        <taxon>Mammalia</taxon>
        <taxon>Eutheria</taxon>
        <taxon>Laurasiatheria</taxon>
        <taxon>Chiroptera</taxon>
        <taxon>Yangochiroptera</taxon>
        <taxon>Vespertilionidae</taxon>
        <taxon>Pipistrellus</taxon>
    </lineage>
</organism>
<protein>
    <submittedName>
        <fullName evidence="3">Uncharacterized protein</fullName>
    </submittedName>
</protein>
<feature type="compositionally biased region" description="Low complexity" evidence="1">
    <location>
        <begin position="85"/>
        <end position="96"/>
    </location>
</feature>
<accession>A0ABN9ZR66</accession>
<evidence type="ECO:0000313" key="4">
    <source>
        <dbReference type="Proteomes" id="UP001314169"/>
    </source>
</evidence>
<feature type="region of interest" description="Disordered" evidence="1">
    <location>
        <begin position="76"/>
        <end position="105"/>
    </location>
</feature>
<keyword evidence="4" id="KW-1185">Reference proteome</keyword>
<reference evidence="3" key="1">
    <citation type="submission" date="2023-12" db="EMBL/GenBank/DDBJ databases">
        <authorList>
            <person name="Brown T."/>
        </authorList>
    </citation>
    <scope>NUCLEOTIDE SEQUENCE</scope>
</reference>
<dbReference type="Proteomes" id="UP001314169">
    <property type="component" value="Chromosome 18"/>
</dbReference>
<feature type="chain" id="PRO_5046337383" evidence="2">
    <location>
        <begin position="50"/>
        <end position="186"/>
    </location>
</feature>
<feature type="signal peptide" evidence="2">
    <location>
        <begin position="1"/>
        <end position="49"/>
    </location>
</feature>
<keyword evidence="2" id="KW-0732">Signal</keyword>
<evidence type="ECO:0000313" key="3">
    <source>
        <dbReference type="EMBL" id="CAK6439299.1"/>
    </source>
</evidence>
<evidence type="ECO:0000256" key="1">
    <source>
        <dbReference type="SAM" id="MobiDB-lite"/>
    </source>
</evidence>
<gene>
    <name evidence="3" type="ORF">MPIPNATIZW_LOCUS7605</name>
</gene>
<dbReference type="EMBL" id="OY882875">
    <property type="protein sequence ID" value="CAK6439299.1"/>
    <property type="molecule type" value="Genomic_DNA"/>
</dbReference>